<feature type="non-terminal residue" evidence="2">
    <location>
        <position position="148"/>
    </location>
</feature>
<dbReference type="EMBL" id="BKCP01006515">
    <property type="protein sequence ID" value="GER43041.1"/>
    <property type="molecule type" value="Genomic_DNA"/>
</dbReference>
<dbReference type="Proteomes" id="UP000325081">
    <property type="component" value="Unassembled WGS sequence"/>
</dbReference>
<keyword evidence="3" id="KW-1185">Reference proteome</keyword>
<dbReference type="AlphaFoldDB" id="A0A5A7QGM3"/>
<organism evidence="2 3">
    <name type="scientific">Striga asiatica</name>
    <name type="common">Asiatic witchweed</name>
    <name type="synonym">Buchnera asiatica</name>
    <dbReference type="NCBI Taxonomy" id="4170"/>
    <lineage>
        <taxon>Eukaryota</taxon>
        <taxon>Viridiplantae</taxon>
        <taxon>Streptophyta</taxon>
        <taxon>Embryophyta</taxon>
        <taxon>Tracheophyta</taxon>
        <taxon>Spermatophyta</taxon>
        <taxon>Magnoliopsida</taxon>
        <taxon>eudicotyledons</taxon>
        <taxon>Gunneridae</taxon>
        <taxon>Pentapetalae</taxon>
        <taxon>asterids</taxon>
        <taxon>lamiids</taxon>
        <taxon>Lamiales</taxon>
        <taxon>Orobanchaceae</taxon>
        <taxon>Buchnereae</taxon>
        <taxon>Striga</taxon>
    </lineage>
</organism>
<reference evidence="3" key="1">
    <citation type="journal article" date="2019" name="Curr. Biol.">
        <title>Genome Sequence of Striga asiatica Provides Insight into the Evolution of Plant Parasitism.</title>
        <authorList>
            <person name="Yoshida S."/>
            <person name="Kim S."/>
            <person name="Wafula E.K."/>
            <person name="Tanskanen J."/>
            <person name="Kim Y.M."/>
            <person name="Honaas L."/>
            <person name="Yang Z."/>
            <person name="Spallek T."/>
            <person name="Conn C.E."/>
            <person name="Ichihashi Y."/>
            <person name="Cheong K."/>
            <person name="Cui S."/>
            <person name="Der J.P."/>
            <person name="Gundlach H."/>
            <person name="Jiao Y."/>
            <person name="Hori C."/>
            <person name="Ishida J.K."/>
            <person name="Kasahara H."/>
            <person name="Kiba T."/>
            <person name="Kim M.S."/>
            <person name="Koo N."/>
            <person name="Laohavisit A."/>
            <person name="Lee Y.H."/>
            <person name="Lumba S."/>
            <person name="McCourt P."/>
            <person name="Mortimer J.C."/>
            <person name="Mutuku J.M."/>
            <person name="Nomura T."/>
            <person name="Sasaki-Sekimoto Y."/>
            <person name="Seto Y."/>
            <person name="Wang Y."/>
            <person name="Wakatake T."/>
            <person name="Sakakibara H."/>
            <person name="Demura T."/>
            <person name="Yamaguchi S."/>
            <person name="Yoneyama K."/>
            <person name="Manabe R.I."/>
            <person name="Nelson D.C."/>
            <person name="Schulman A.H."/>
            <person name="Timko M.P."/>
            <person name="dePamphilis C.W."/>
            <person name="Choi D."/>
            <person name="Shirasu K."/>
        </authorList>
    </citation>
    <scope>NUCLEOTIDE SEQUENCE [LARGE SCALE GENOMIC DNA]</scope>
    <source>
        <strain evidence="3">cv. UVA1</strain>
    </source>
</reference>
<protein>
    <submittedName>
        <fullName evidence="2">Sodium/calcium exchanger protein</fullName>
    </submittedName>
</protein>
<comment type="caution">
    <text evidence="2">The sequence shown here is derived from an EMBL/GenBank/DDBJ whole genome shotgun (WGS) entry which is preliminary data.</text>
</comment>
<proteinExistence type="predicted"/>
<feature type="compositionally biased region" description="Polar residues" evidence="1">
    <location>
        <begin position="1"/>
        <end position="11"/>
    </location>
</feature>
<sequence>MASREAQTLSPPVNLRLGMNSPTSTSVFSTSSISKRCPNDRTSSTATTFGFTPVNSGNAGGTFVRNTVLPYFSIRLSKNFAGPWNQKYCSRSDSGPITGHPYPPGIDDLCGGAAAAGDPEESDDVIIVVCGRPIVVSRRRNRWRFDLG</sequence>
<evidence type="ECO:0000256" key="1">
    <source>
        <dbReference type="SAM" id="MobiDB-lite"/>
    </source>
</evidence>
<evidence type="ECO:0000313" key="2">
    <source>
        <dbReference type="EMBL" id="GER43041.1"/>
    </source>
</evidence>
<feature type="region of interest" description="Disordered" evidence="1">
    <location>
        <begin position="1"/>
        <end position="21"/>
    </location>
</feature>
<gene>
    <name evidence="2" type="ORF">STAS_19863</name>
</gene>
<evidence type="ECO:0000313" key="3">
    <source>
        <dbReference type="Proteomes" id="UP000325081"/>
    </source>
</evidence>
<accession>A0A5A7QGM3</accession>
<name>A0A5A7QGM3_STRAF</name>